<evidence type="ECO:0008006" key="8">
    <source>
        <dbReference type="Google" id="ProtNLM"/>
    </source>
</evidence>
<accession>A0A9L0K571</accession>
<evidence type="ECO:0000313" key="7">
    <source>
        <dbReference type="Proteomes" id="UP000694387"/>
    </source>
</evidence>
<keyword evidence="3" id="KW-0964">Secreted</keyword>
<dbReference type="PANTHER" id="PTHR21226">
    <property type="entry name" value="ABPA10-RELATED"/>
    <property type="match status" value="1"/>
</dbReference>
<dbReference type="InterPro" id="IPR035960">
    <property type="entry name" value="Secretoglobin_sf"/>
</dbReference>
<proteinExistence type="inferred from homology"/>
<keyword evidence="4 5" id="KW-0732">Signal</keyword>
<dbReference type="InterPro" id="IPR006178">
    <property type="entry name" value="CH1-like"/>
</dbReference>
<comment type="subcellular location">
    <subcellularLocation>
        <location evidence="1">Secreted</location>
    </subcellularLocation>
</comment>
<dbReference type="PRINTS" id="PR00827">
    <property type="entry name" value="FELALLERGEN"/>
</dbReference>
<dbReference type="CDD" id="cd00633">
    <property type="entry name" value="Secretoglobin"/>
    <property type="match status" value="1"/>
</dbReference>
<name>A0A9L0K571_EQUAS</name>
<evidence type="ECO:0000313" key="6">
    <source>
        <dbReference type="Ensembl" id="ENSEASP00005060626.1"/>
    </source>
</evidence>
<dbReference type="SUPFAM" id="SSF48201">
    <property type="entry name" value="Uteroglobin-like"/>
    <property type="match status" value="1"/>
</dbReference>
<dbReference type="Gene3D" id="1.20.920.50">
    <property type="match status" value="1"/>
</dbReference>
<reference evidence="6 7" key="1">
    <citation type="journal article" date="2020" name="Nat. Commun.">
        <title>Donkey genomes provide new insights into domestication and selection for coat color.</title>
        <authorList>
            <person name="Wang"/>
            <person name="C."/>
            <person name="Li"/>
            <person name="H."/>
            <person name="Guo"/>
            <person name="Y."/>
            <person name="Huang"/>
            <person name="J."/>
            <person name="Sun"/>
            <person name="Y."/>
            <person name="Min"/>
            <person name="J."/>
            <person name="Wang"/>
            <person name="J."/>
            <person name="Fang"/>
            <person name="X."/>
            <person name="Zhao"/>
            <person name="Z."/>
            <person name="Wang"/>
            <person name="S."/>
            <person name="Zhang"/>
            <person name="Y."/>
            <person name="Liu"/>
            <person name="Q."/>
            <person name="Jiang"/>
            <person name="Q."/>
            <person name="Wang"/>
            <person name="X."/>
            <person name="Guo"/>
            <person name="Y."/>
            <person name="Yang"/>
            <person name="C."/>
            <person name="Wang"/>
            <person name="Y."/>
            <person name="Tian"/>
            <person name="F."/>
            <person name="Zhuang"/>
            <person name="G."/>
            <person name="Fan"/>
            <person name="Y."/>
            <person name="Gao"/>
            <person name="Q."/>
            <person name="Li"/>
            <person name="Y."/>
            <person name="Ju"/>
            <person name="Z."/>
            <person name="Li"/>
            <person name="J."/>
            <person name="Li"/>
            <person name="R."/>
            <person name="Hou"/>
            <person name="M."/>
            <person name="Yang"/>
            <person name="G."/>
            <person name="Liu"/>
            <person name="G."/>
            <person name="Liu"/>
            <person name="W."/>
            <person name="Guo"/>
            <person name="J."/>
            <person name="Pan"/>
            <person name="S."/>
            <person name="Fan"/>
            <person name="G."/>
            <person name="Zhang"/>
            <person name="W."/>
            <person name="Zhang"/>
            <person name="R."/>
            <person name="Yu"/>
            <person name="J."/>
            <person name="Zhang"/>
            <person name="X."/>
            <person name="Yin"/>
            <person name="Q."/>
            <person name="Ji"/>
            <person name="C."/>
            <person name="Jin"/>
            <person name="Y."/>
            <person name="Yue"/>
            <person name="G."/>
            <person name="Liu"/>
            <person name="M."/>
            <person name="Xu"/>
            <person name="J."/>
            <person name="Liu"/>
            <person name="S."/>
            <person name="Jordana"/>
            <person name="J."/>
            <person name="Noce"/>
            <person name="A."/>
            <person name="Amills"/>
            <person name="M."/>
            <person name="Wu"/>
            <person name="D.D."/>
            <person name="Li"/>
            <person name="S."/>
            <person name="Zhou"/>
            <person name="X. and Zhong"/>
            <person name="J."/>
        </authorList>
    </citation>
    <scope>NUCLEOTIDE SEQUENCE [LARGE SCALE GENOMIC DNA]</scope>
</reference>
<gene>
    <name evidence="6" type="primary">LOC106829201</name>
</gene>
<evidence type="ECO:0000256" key="3">
    <source>
        <dbReference type="ARBA" id="ARBA00022525"/>
    </source>
</evidence>
<sequence>MKRAGALVLLWTTLLLIPGRNCDICPAVKEDVNIFLTGTPDDYVKKVSQYQSNPVILANAEKLKNCIDKKLTAEDKENTLSVLEASRHTPGLFCGAGSWEESTFTCSVPEATLQTSLLALPRKCPVSVQCSWMSLSLLEASPGSLTFSLQEKTYSSDFC</sequence>
<dbReference type="PROSITE" id="PS51311">
    <property type="entry name" value="SCGB"/>
    <property type="match status" value="1"/>
</dbReference>
<dbReference type="Ensembl" id="ENSEAST00005083729.1">
    <property type="protein sequence ID" value="ENSEASP00005060626.1"/>
    <property type="gene ID" value="ENSEASG00005026657.1"/>
</dbReference>
<keyword evidence="7" id="KW-1185">Reference proteome</keyword>
<feature type="chain" id="PRO_5040418392" description="Major allergen I polypeptide chain 1-like" evidence="5">
    <location>
        <begin position="23"/>
        <end position="159"/>
    </location>
</feature>
<evidence type="ECO:0000256" key="1">
    <source>
        <dbReference type="ARBA" id="ARBA00004613"/>
    </source>
</evidence>
<evidence type="ECO:0000256" key="5">
    <source>
        <dbReference type="SAM" id="SignalP"/>
    </source>
</evidence>
<dbReference type="Proteomes" id="UP000694387">
    <property type="component" value="Chromosome 26"/>
</dbReference>
<dbReference type="FunFam" id="1.20.920.50:FF:000001">
    <property type="entry name" value="Androgen-binding protein"/>
    <property type="match status" value="1"/>
</dbReference>
<comment type="similarity">
    <text evidence="2">Belongs to the secretoglobin family.</text>
</comment>
<evidence type="ECO:0000256" key="4">
    <source>
        <dbReference type="ARBA" id="ARBA00022729"/>
    </source>
</evidence>
<dbReference type="AlphaFoldDB" id="A0A9L0K571"/>
<feature type="signal peptide" evidence="5">
    <location>
        <begin position="1"/>
        <end position="22"/>
    </location>
</feature>
<dbReference type="InterPro" id="IPR016126">
    <property type="entry name" value="Secretoglobin"/>
</dbReference>
<dbReference type="PANTHER" id="PTHR21226:SF8">
    <property type="entry name" value="ABPA10-RELATED"/>
    <property type="match status" value="1"/>
</dbReference>
<dbReference type="GO" id="GO:0005576">
    <property type="term" value="C:extracellular region"/>
    <property type="evidence" value="ECO:0007669"/>
    <property type="project" value="UniProtKB-SubCell"/>
</dbReference>
<dbReference type="GO" id="GO:0005496">
    <property type="term" value="F:steroid binding"/>
    <property type="evidence" value="ECO:0007669"/>
    <property type="project" value="TreeGrafter"/>
</dbReference>
<evidence type="ECO:0000256" key="2">
    <source>
        <dbReference type="ARBA" id="ARBA00008650"/>
    </source>
</evidence>
<organism evidence="6 7">
    <name type="scientific">Equus asinus</name>
    <name type="common">Donkey</name>
    <name type="synonym">Equus africanus asinus</name>
    <dbReference type="NCBI Taxonomy" id="9793"/>
    <lineage>
        <taxon>Eukaryota</taxon>
        <taxon>Metazoa</taxon>
        <taxon>Chordata</taxon>
        <taxon>Craniata</taxon>
        <taxon>Vertebrata</taxon>
        <taxon>Euteleostomi</taxon>
        <taxon>Mammalia</taxon>
        <taxon>Eutheria</taxon>
        <taxon>Laurasiatheria</taxon>
        <taxon>Perissodactyla</taxon>
        <taxon>Equidae</taxon>
        <taxon>Equus</taxon>
    </lineage>
</organism>
<dbReference type="SMART" id="SM00096">
    <property type="entry name" value="UTG"/>
    <property type="match status" value="1"/>
</dbReference>
<reference evidence="6" key="3">
    <citation type="submission" date="2025-09" db="UniProtKB">
        <authorList>
            <consortium name="Ensembl"/>
        </authorList>
    </citation>
    <scope>IDENTIFICATION</scope>
</reference>
<protein>
    <recommendedName>
        <fullName evidence="8">Major allergen I polypeptide chain 1-like</fullName>
    </recommendedName>
</protein>
<dbReference type="InterPro" id="IPR053723">
    <property type="entry name" value="Secretoglobin_Domain_sf"/>
</dbReference>
<dbReference type="Pfam" id="PF01099">
    <property type="entry name" value="Uteroglobin"/>
    <property type="match status" value="1"/>
</dbReference>
<reference evidence="6" key="2">
    <citation type="submission" date="2025-08" db="UniProtKB">
        <authorList>
            <consortium name="Ensembl"/>
        </authorList>
    </citation>
    <scope>IDENTIFICATION</scope>
</reference>
<dbReference type="GeneTree" id="ENSGT00390000009774"/>